<evidence type="ECO:0000256" key="1">
    <source>
        <dbReference type="ARBA" id="ARBA00023002"/>
    </source>
</evidence>
<dbReference type="Proteomes" id="UP001159405">
    <property type="component" value="Unassembled WGS sequence"/>
</dbReference>
<dbReference type="InterPro" id="IPR002347">
    <property type="entry name" value="SDR_fam"/>
</dbReference>
<name>A0ABN8PPM7_9CNID</name>
<dbReference type="Gene3D" id="3.40.50.720">
    <property type="entry name" value="NAD(P)-binding Rossmann-like Domain"/>
    <property type="match status" value="1"/>
</dbReference>
<dbReference type="PRINTS" id="PR00080">
    <property type="entry name" value="SDRFAMILY"/>
</dbReference>
<evidence type="ECO:0000256" key="4">
    <source>
        <dbReference type="SAM" id="Phobius"/>
    </source>
</evidence>
<dbReference type="InterPro" id="IPR036291">
    <property type="entry name" value="NAD(P)-bd_dom_sf"/>
</dbReference>
<dbReference type="PANTHER" id="PTHR43313:SF50">
    <property type="entry name" value="GH26015P"/>
    <property type="match status" value="1"/>
</dbReference>
<dbReference type="PANTHER" id="PTHR43313">
    <property type="entry name" value="SHORT-CHAIN DEHYDROGENASE/REDUCTASE FAMILY 9C"/>
    <property type="match status" value="1"/>
</dbReference>
<keyword evidence="6" id="KW-1185">Reference proteome</keyword>
<keyword evidence="4" id="KW-0812">Transmembrane</keyword>
<protein>
    <submittedName>
        <fullName evidence="5">Uncharacterized protein</fullName>
    </submittedName>
</protein>
<dbReference type="SUPFAM" id="SSF51735">
    <property type="entry name" value="NAD(P)-binding Rossmann-fold domains"/>
    <property type="match status" value="1"/>
</dbReference>
<feature type="region of interest" description="Disordered" evidence="3">
    <location>
        <begin position="367"/>
        <end position="389"/>
    </location>
</feature>
<dbReference type="PRINTS" id="PR00081">
    <property type="entry name" value="GDHRDH"/>
</dbReference>
<feature type="compositionally biased region" description="Polar residues" evidence="3">
    <location>
        <begin position="377"/>
        <end position="389"/>
    </location>
</feature>
<keyword evidence="4" id="KW-0472">Membrane</keyword>
<organism evidence="5 6">
    <name type="scientific">Porites lobata</name>
    <dbReference type="NCBI Taxonomy" id="104759"/>
    <lineage>
        <taxon>Eukaryota</taxon>
        <taxon>Metazoa</taxon>
        <taxon>Cnidaria</taxon>
        <taxon>Anthozoa</taxon>
        <taxon>Hexacorallia</taxon>
        <taxon>Scleractinia</taxon>
        <taxon>Fungiina</taxon>
        <taxon>Poritidae</taxon>
        <taxon>Porites</taxon>
    </lineage>
</organism>
<sequence length="389" mass="43728">VNNSINFLVTFFTVEISVILEEKGRSKSMYWQVIMENEEVILFAAVLVASLWLFIKRVYVERLPSYFYCKYVFLTGCDSGFGRETALRLDSLGFNVFATCLTREGQADLTAMCSKRLKVIHLDVTDSQEIRNAYKFVEQSLPENTGLWGLINNAGIAKVGPIEWQTLDDYRQVADVNLWGLIDVTKVFLPLVKKQRGRIINISSIGGRASLPHASAYSISKFGVEAFSDALRRELSPSGLKVSVIEPGFFRTNITSKDNLREQWNTLWNELDGSLKEEYGGKYFQTSVKNMLKGMVDTCASPHIYKVVDSIVHALTSPYPKSHYVVGWDAKLLWIWVSRFPAAIGDAILNLLGEKAEPSKCARANMPGDQTTRKINENNNAMNGSVLHN</sequence>
<evidence type="ECO:0000313" key="6">
    <source>
        <dbReference type="Proteomes" id="UP001159405"/>
    </source>
</evidence>
<dbReference type="InterPro" id="IPR020904">
    <property type="entry name" value="Sc_DH/Rdtase_CS"/>
</dbReference>
<feature type="transmembrane region" description="Helical" evidence="4">
    <location>
        <begin position="40"/>
        <end position="60"/>
    </location>
</feature>
<reference evidence="5 6" key="1">
    <citation type="submission" date="2022-05" db="EMBL/GenBank/DDBJ databases">
        <authorList>
            <consortium name="Genoscope - CEA"/>
            <person name="William W."/>
        </authorList>
    </citation>
    <scope>NUCLEOTIDE SEQUENCE [LARGE SCALE GENOMIC DNA]</scope>
</reference>
<feature type="non-terminal residue" evidence="5">
    <location>
        <position position="1"/>
    </location>
</feature>
<dbReference type="PROSITE" id="PS00061">
    <property type="entry name" value="ADH_SHORT"/>
    <property type="match status" value="1"/>
</dbReference>
<evidence type="ECO:0000313" key="5">
    <source>
        <dbReference type="EMBL" id="CAH3148255.1"/>
    </source>
</evidence>
<accession>A0ABN8PPM7</accession>
<keyword evidence="1" id="KW-0560">Oxidoreductase</keyword>
<dbReference type="Pfam" id="PF00106">
    <property type="entry name" value="adh_short"/>
    <property type="match status" value="1"/>
</dbReference>
<evidence type="ECO:0000256" key="3">
    <source>
        <dbReference type="SAM" id="MobiDB-lite"/>
    </source>
</evidence>
<proteinExistence type="inferred from homology"/>
<dbReference type="EMBL" id="CALNXK010000083">
    <property type="protein sequence ID" value="CAH3148255.1"/>
    <property type="molecule type" value="Genomic_DNA"/>
</dbReference>
<keyword evidence="4" id="KW-1133">Transmembrane helix</keyword>
<evidence type="ECO:0000256" key="2">
    <source>
        <dbReference type="RuleBase" id="RU000363"/>
    </source>
</evidence>
<comment type="similarity">
    <text evidence="2">Belongs to the short-chain dehydrogenases/reductases (SDR) family.</text>
</comment>
<comment type="caution">
    <text evidence="5">The sequence shown here is derived from an EMBL/GenBank/DDBJ whole genome shotgun (WGS) entry which is preliminary data.</text>
</comment>
<gene>
    <name evidence="5" type="ORF">PLOB_00046515</name>
</gene>